<dbReference type="Pfam" id="PF17917">
    <property type="entry name" value="RT_RNaseH"/>
    <property type="match status" value="1"/>
</dbReference>
<dbReference type="EMBL" id="JACGWL010000993">
    <property type="protein sequence ID" value="KAK4380946.1"/>
    <property type="molecule type" value="Genomic_DNA"/>
</dbReference>
<dbReference type="GO" id="GO:0004519">
    <property type="term" value="F:endonuclease activity"/>
    <property type="evidence" value="ECO:0007669"/>
    <property type="project" value="UniProtKB-KW"/>
</dbReference>
<keyword evidence="2" id="KW-0808">Transferase</keyword>
<evidence type="ECO:0000313" key="11">
    <source>
        <dbReference type="Proteomes" id="UP001289374"/>
    </source>
</evidence>
<comment type="caution">
    <text evidence="10">The sequence shown here is derived from an EMBL/GenBank/DDBJ whole genome shotgun (WGS) entry which is preliminary data.</text>
</comment>
<name>A0AAE1T498_9LAMI</name>
<dbReference type="PANTHER" id="PTHR37984">
    <property type="entry name" value="PROTEIN CBG26694"/>
    <property type="match status" value="1"/>
</dbReference>
<feature type="domain" description="Reverse transcriptase" evidence="8">
    <location>
        <begin position="197"/>
        <end position="278"/>
    </location>
</feature>
<dbReference type="Gene3D" id="2.40.70.10">
    <property type="entry name" value="Acid Proteases"/>
    <property type="match status" value="1"/>
</dbReference>
<keyword evidence="6" id="KW-0378">Hydrolase</keyword>
<dbReference type="GO" id="GO:0016787">
    <property type="term" value="F:hydrolase activity"/>
    <property type="evidence" value="ECO:0007669"/>
    <property type="project" value="UniProtKB-KW"/>
</dbReference>
<reference evidence="10" key="2">
    <citation type="journal article" date="2024" name="Plant">
        <title>Genomic evolution and insights into agronomic trait innovations of Sesamum species.</title>
        <authorList>
            <person name="Miao H."/>
            <person name="Wang L."/>
            <person name="Qu L."/>
            <person name="Liu H."/>
            <person name="Sun Y."/>
            <person name="Le M."/>
            <person name="Wang Q."/>
            <person name="Wei S."/>
            <person name="Zheng Y."/>
            <person name="Lin W."/>
            <person name="Duan Y."/>
            <person name="Cao H."/>
            <person name="Xiong S."/>
            <person name="Wang X."/>
            <person name="Wei L."/>
            <person name="Li C."/>
            <person name="Ma Q."/>
            <person name="Ju M."/>
            <person name="Zhao R."/>
            <person name="Li G."/>
            <person name="Mu C."/>
            <person name="Tian Q."/>
            <person name="Mei H."/>
            <person name="Zhang T."/>
            <person name="Gao T."/>
            <person name="Zhang H."/>
        </authorList>
    </citation>
    <scope>NUCLEOTIDE SEQUENCE</scope>
    <source>
        <strain evidence="10">K16</strain>
    </source>
</reference>
<keyword evidence="4" id="KW-0540">Nuclease</keyword>
<dbReference type="AlphaFoldDB" id="A0AAE1T498"/>
<dbReference type="InterPro" id="IPR050951">
    <property type="entry name" value="Retrovirus_Pol_polyprotein"/>
</dbReference>
<dbReference type="SUPFAM" id="SSF56672">
    <property type="entry name" value="DNA/RNA polymerases"/>
    <property type="match status" value="1"/>
</dbReference>
<evidence type="ECO:0000256" key="5">
    <source>
        <dbReference type="ARBA" id="ARBA00022759"/>
    </source>
</evidence>
<proteinExistence type="predicted"/>
<accession>A0AAE1T498</accession>
<evidence type="ECO:0000256" key="7">
    <source>
        <dbReference type="ARBA" id="ARBA00022918"/>
    </source>
</evidence>
<dbReference type="Pfam" id="PF13650">
    <property type="entry name" value="Asp_protease_2"/>
    <property type="match status" value="1"/>
</dbReference>
<dbReference type="EC" id="2.7.7.49" evidence="1"/>
<keyword evidence="3" id="KW-0548">Nucleotidyltransferase</keyword>
<sequence length="508" mass="57899">MYVRVQINGKAVIAMLDSGATHNFVADREIQKLGLTLAQHSSHIKAVNSEAEPIQGVACVELKGTYLQDSVQSVEKKDSLMSAIKVKAGLRHGEQTYLAALIEIKLDVIQEVPNKVAELLQEFKDVSLLNCLRSCPTTRAIDHAIELEPGSLPPAQAPYRMAPAELAESRKQLDGLLEARLVQRSKVSYGSPVLFQRKQGGSMRMCVDYRALNKVTIKNKYPIPNAIDLFDKLTKAKYYTKIDLRSGYWQVRVARDDEPKTTCATSQGKIQMDRKKVQAVMDWGIPSKMVGLRLFLGLANYYRRFIKGYSKIVNLLKDLLRKDQKWEWTVACNNAFRSLKQAISSQLVLKLPQFDKPFEVQVDASNWAVGGMLVQDKHPVAFESRKLKDAELQYRTHEKKMTVVIHCLEAWRYYLLGTKFIIVTDNVANTYFKTQWKLSPKQARWQEFLGEFDFEWVYRSGKHNDMTDAVSRKLVEEYVAALTVVESDFLDQNRESSKTDAGYLKLVE</sequence>
<evidence type="ECO:0000313" key="10">
    <source>
        <dbReference type="EMBL" id="KAK4380946.1"/>
    </source>
</evidence>
<dbReference type="SUPFAM" id="SSF50630">
    <property type="entry name" value="Acid proteases"/>
    <property type="match status" value="1"/>
</dbReference>
<dbReference type="FunFam" id="3.30.70.270:FF:000020">
    <property type="entry name" value="Transposon Tf2-6 polyprotein-like Protein"/>
    <property type="match status" value="1"/>
</dbReference>
<dbReference type="Gene3D" id="3.10.10.10">
    <property type="entry name" value="HIV Type 1 Reverse Transcriptase, subunit A, domain 1"/>
    <property type="match status" value="1"/>
</dbReference>
<dbReference type="CDD" id="cd09274">
    <property type="entry name" value="RNase_HI_RT_Ty3"/>
    <property type="match status" value="1"/>
</dbReference>
<dbReference type="InterPro" id="IPR041373">
    <property type="entry name" value="RT_RNaseH"/>
</dbReference>
<evidence type="ECO:0000259" key="9">
    <source>
        <dbReference type="Pfam" id="PF17917"/>
    </source>
</evidence>
<keyword evidence="5" id="KW-0255">Endonuclease</keyword>
<dbReference type="Pfam" id="PF00078">
    <property type="entry name" value="RVT_1"/>
    <property type="match status" value="1"/>
</dbReference>
<dbReference type="InterPro" id="IPR043128">
    <property type="entry name" value="Rev_trsase/Diguanyl_cyclase"/>
</dbReference>
<dbReference type="GO" id="GO:0003964">
    <property type="term" value="F:RNA-directed DNA polymerase activity"/>
    <property type="evidence" value="ECO:0007669"/>
    <property type="project" value="UniProtKB-KW"/>
</dbReference>
<dbReference type="CDD" id="cd01647">
    <property type="entry name" value="RT_LTR"/>
    <property type="match status" value="1"/>
</dbReference>
<dbReference type="Proteomes" id="UP001289374">
    <property type="component" value="Unassembled WGS sequence"/>
</dbReference>
<protein>
    <recommendedName>
        <fullName evidence="1">RNA-directed DNA polymerase</fullName>
        <ecNumber evidence="1">2.7.7.49</ecNumber>
    </recommendedName>
</protein>
<evidence type="ECO:0000256" key="3">
    <source>
        <dbReference type="ARBA" id="ARBA00022695"/>
    </source>
</evidence>
<evidence type="ECO:0000256" key="6">
    <source>
        <dbReference type="ARBA" id="ARBA00022801"/>
    </source>
</evidence>
<organism evidence="10 11">
    <name type="scientific">Sesamum angolense</name>
    <dbReference type="NCBI Taxonomy" id="2727404"/>
    <lineage>
        <taxon>Eukaryota</taxon>
        <taxon>Viridiplantae</taxon>
        <taxon>Streptophyta</taxon>
        <taxon>Embryophyta</taxon>
        <taxon>Tracheophyta</taxon>
        <taxon>Spermatophyta</taxon>
        <taxon>Magnoliopsida</taxon>
        <taxon>eudicotyledons</taxon>
        <taxon>Gunneridae</taxon>
        <taxon>Pentapetalae</taxon>
        <taxon>asterids</taxon>
        <taxon>lamiids</taxon>
        <taxon>Lamiales</taxon>
        <taxon>Pedaliaceae</taxon>
        <taxon>Sesamum</taxon>
    </lineage>
</organism>
<reference evidence="10" key="1">
    <citation type="submission" date="2020-06" db="EMBL/GenBank/DDBJ databases">
        <authorList>
            <person name="Li T."/>
            <person name="Hu X."/>
            <person name="Zhang T."/>
            <person name="Song X."/>
            <person name="Zhang H."/>
            <person name="Dai N."/>
            <person name="Sheng W."/>
            <person name="Hou X."/>
            <person name="Wei L."/>
        </authorList>
    </citation>
    <scope>NUCLEOTIDE SEQUENCE</scope>
    <source>
        <strain evidence="10">K16</strain>
        <tissue evidence="10">Leaf</tissue>
    </source>
</reference>
<evidence type="ECO:0000256" key="2">
    <source>
        <dbReference type="ARBA" id="ARBA00022679"/>
    </source>
</evidence>
<dbReference type="CDD" id="cd00303">
    <property type="entry name" value="retropepsin_like"/>
    <property type="match status" value="1"/>
</dbReference>
<evidence type="ECO:0000256" key="4">
    <source>
        <dbReference type="ARBA" id="ARBA00022722"/>
    </source>
</evidence>
<keyword evidence="7" id="KW-0695">RNA-directed DNA polymerase</keyword>
<feature type="domain" description="Reverse transcriptase RNase H-like" evidence="9">
    <location>
        <begin position="354"/>
        <end position="452"/>
    </location>
</feature>
<evidence type="ECO:0000259" key="8">
    <source>
        <dbReference type="Pfam" id="PF00078"/>
    </source>
</evidence>
<keyword evidence="11" id="KW-1185">Reference proteome</keyword>
<evidence type="ECO:0000256" key="1">
    <source>
        <dbReference type="ARBA" id="ARBA00012493"/>
    </source>
</evidence>
<gene>
    <name evidence="10" type="ORF">Sango_3015500</name>
</gene>
<dbReference type="InterPro" id="IPR043502">
    <property type="entry name" value="DNA/RNA_pol_sf"/>
</dbReference>
<dbReference type="Gene3D" id="3.30.70.270">
    <property type="match status" value="2"/>
</dbReference>
<dbReference type="InterPro" id="IPR021109">
    <property type="entry name" value="Peptidase_aspartic_dom_sf"/>
</dbReference>
<dbReference type="PANTHER" id="PTHR37984:SF5">
    <property type="entry name" value="PROTEIN NYNRIN-LIKE"/>
    <property type="match status" value="1"/>
</dbReference>
<dbReference type="InterPro" id="IPR000477">
    <property type="entry name" value="RT_dom"/>
</dbReference>